<gene>
    <name evidence="6" type="ORF">LPMP_260340</name>
</gene>
<dbReference type="VEuPathDB" id="TriTrypDB:LPAL13_260008200"/>
<dbReference type="PANTHER" id="PTHR12304">
    <property type="entry name" value="INOSINE-URIDINE PREFERRING NUCLEOSIDE HYDROLASE"/>
    <property type="match status" value="1"/>
</dbReference>
<dbReference type="Proteomes" id="UP000063063">
    <property type="component" value="Chromosome 26"/>
</dbReference>
<dbReference type="InterPro" id="IPR023186">
    <property type="entry name" value="IUNH"/>
</dbReference>
<keyword evidence="4" id="KW-0472">Membrane</keyword>
<dbReference type="OrthoDB" id="5783963at2759"/>
<evidence type="ECO:0000313" key="6">
    <source>
        <dbReference type="EMBL" id="AIN99148.1"/>
    </source>
</evidence>
<name>A0A088RT77_LEIPA</name>
<keyword evidence="4" id="KW-0812">Transmembrane</keyword>
<protein>
    <submittedName>
        <fullName evidence="6">Inosine/uridine-preferring nucleoside hydrolase, putative</fullName>
    </submittedName>
</protein>
<proteinExistence type="inferred from homology"/>
<evidence type="ECO:0000256" key="1">
    <source>
        <dbReference type="ARBA" id="ARBA00009176"/>
    </source>
</evidence>
<evidence type="ECO:0000313" key="7">
    <source>
        <dbReference type="Proteomes" id="UP000063063"/>
    </source>
</evidence>
<keyword evidence="7" id="KW-1185">Reference proteome</keyword>
<dbReference type="SUPFAM" id="SSF53590">
    <property type="entry name" value="Nucleoside hydrolase"/>
    <property type="match status" value="1"/>
</dbReference>
<dbReference type="AlphaFoldDB" id="A0A088RT77"/>
<dbReference type="Pfam" id="PF01156">
    <property type="entry name" value="IU_nuc_hydro"/>
    <property type="match status" value="1"/>
</dbReference>
<dbReference type="InterPro" id="IPR036452">
    <property type="entry name" value="Ribo_hydro-like"/>
</dbReference>
<dbReference type="Gene3D" id="3.90.245.10">
    <property type="entry name" value="Ribonucleoside hydrolase-like"/>
    <property type="match status" value="1"/>
</dbReference>
<keyword evidence="2 6" id="KW-0378">Hydrolase</keyword>
<comment type="similarity">
    <text evidence="1">Belongs to the IUNH family.</text>
</comment>
<accession>A0A088RT77</accession>
<keyword evidence="3" id="KW-0326">Glycosidase</keyword>
<evidence type="ECO:0000256" key="2">
    <source>
        <dbReference type="ARBA" id="ARBA00022801"/>
    </source>
</evidence>
<dbReference type="KEGG" id="lpan:LPMP_260340"/>
<organism evidence="6 7">
    <name type="scientific">Leishmania panamensis</name>
    <dbReference type="NCBI Taxonomy" id="5679"/>
    <lineage>
        <taxon>Eukaryota</taxon>
        <taxon>Discoba</taxon>
        <taxon>Euglenozoa</taxon>
        <taxon>Kinetoplastea</taxon>
        <taxon>Metakinetoplastina</taxon>
        <taxon>Trypanosomatida</taxon>
        <taxon>Trypanosomatidae</taxon>
        <taxon>Leishmaniinae</taxon>
        <taxon>Leishmania</taxon>
        <taxon>Leishmania guyanensis species complex</taxon>
    </lineage>
</organism>
<dbReference type="eggNOG" id="ENOG502S1Q0">
    <property type="taxonomic scope" value="Eukaryota"/>
</dbReference>
<evidence type="ECO:0000256" key="3">
    <source>
        <dbReference type="ARBA" id="ARBA00023295"/>
    </source>
</evidence>
<sequence length="342" mass="37179">MDQLKEYYQRWNDVPQPGKISILKRIALACYFLFLLLLVIYAFGRTAKTTSAIVPIVLFTDGTPYNMEVIRYLAQRRDIIIGMIVLNNNSLAVERLRSKTGNVEAILSALKAEGYTKAVPVYASHMSSPDNFAAPLDQMVAKRLVKFIIAGPCTEAAYFLAAYSTHRSNIVDIFVAGGAFNKAGNANVLLPTNTKAERNFYMDPSAADHILAGSHGRQVTLFPIDVAIAWTEEAYAAIVSNLSSTAASVGIVASGLQWYYTNIDPSSSTTVGLMAAVYASDAQVRETATYTSIPVRVRTGGTNITDGQSYRPASGALVRVMLSVAADTFFSHLLRVDKLPLV</sequence>
<dbReference type="GO" id="GO:0006152">
    <property type="term" value="P:purine nucleoside catabolic process"/>
    <property type="evidence" value="ECO:0007669"/>
    <property type="project" value="TreeGrafter"/>
</dbReference>
<keyword evidence="4" id="KW-1133">Transmembrane helix</keyword>
<feature type="domain" description="Inosine/uridine-preferring nucleoside hydrolase" evidence="5">
    <location>
        <begin position="142"/>
        <end position="330"/>
    </location>
</feature>
<evidence type="ECO:0000259" key="5">
    <source>
        <dbReference type="Pfam" id="PF01156"/>
    </source>
</evidence>
<dbReference type="PANTHER" id="PTHR12304:SF4">
    <property type="entry name" value="URIDINE NUCLEOSIDASE"/>
    <property type="match status" value="1"/>
</dbReference>
<dbReference type="RefSeq" id="XP_010699855.1">
    <property type="nucleotide sequence ID" value="XM_010701553.1"/>
</dbReference>
<dbReference type="GO" id="GO:0005829">
    <property type="term" value="C:cytosol"/>
    <property type="evidence" value="ECO:0007669"/>
    <property type="project" value="TreeGrafter"/>
</dbReference>
<reference evidence="6 7" key="1">
    <citation type="journal article" date="2015" name="Sci. Rep.">
        <title>The genome of Leishmania panamensis: insights into genomics of the L. (Viannia) subgenus.</title>
        <authorList>
            <person name="Llanes A."/>
            <person name="Restrepo C.M."/>
            <person name="Vecchio G.D."/>
            <person name="Anguizola F.J."/>
            <person name="Lleonart R."/>
        </authorList>
    </citation>
    <scope>NUCLEOTIDE SEQUENCE [LARGE SCALE GENOMIC DNA]</scope>
    <source>
        <strain evidence="6 7">MHOM/PA/94/PSC-1</strain>
    </source>
</reference>
<dbReference type="VEuPathDB" id="TriTrypDB:LPMP_260340"/>
<dbReference type="GO" id="GO:0008477">
    <property type="term" value="F:purine nucleosidase activity"/>
    <property type="evidence" value="ECO:0007669"/>
    <property type="project" value="TreeGrafter"/>
</dbReference>
<feature type="transmembrane region" description="Helical" evidence="4">
    <location>
        <begin position="26"/>
        <end position="44"/>
    </location>
</feature>
<evidence type="ECO:0000256" key="4">
    <source>
        <dbReference type="SAM" id="Phobius"/>
    </source>
</evidence>
<dbReference type="GeneID" id="22575937"/>
<dbReference type="EMBL" id="CP009395">
    <property type="protein sequence ID" value="AIN99148.1"/>
    <property type="molecule type" value="Genomic_DNA"/>
</dbReference>
<dbReference type="InterPro" id="IPR001910">
    <property type="entry name" value="Inosine/uridine_hydrolase_dom"/>
</dbReference>